<dbReference type="Pfam" id="PF00172">
    <property type="entry name" value="Zn_clus"/>
    <property type="match status" value="1"/>
</dbReference>
<keyword evidence="3" id="KW-0805">Transcription regulation</keyword>
<dbReference type="AlphaFoldDB" id="A0A5C3F2J1"/>
<proteinExistence type="predicted"/>
<feature type="region of interest" description="Disordered" evidence="6">
    <location>
        <begin position="179"/>
        <end position="198"/>
    </location>
</feature>
<organism evidence="8 9">
    <name type="scientific">Pseudozyma flocculosa</name>
    <dbReference type="NCBI Taxonomy" id="84751"/>
    <lineage>
        <taxon>Eukaryota</taxon>
        <taxon>Fungi</taxon>
        <taxon>Dikarya</taxon>
        <taxon>Basidiomycota</taxon>
        <taxon>Ustilaginomycotina</taxon>
        <taxon>Ustilaginomycetes</taxon>
        <taxon>Ustilaginales</taxon>
        <taxon>Ustilaginaceae</taxon>
        <taxon>Pseudozyma</taxon>
    </lineage>
</organism>
<keyword evidence="4" id="KW-0804">Transcription</keyword>
<dbReference type="GO" id="GO:0000981">
    <property type="term" value="F:DNA-binding transcription factor activity, RNA polymerase II-specific"/>
    <property type="evidence" value="ECO:0007669"/>
    <property type="project" value="InterPro"/>
</dbReference>
<dbReference type="GO" id="GO:0005634">
    <property type="term" value="C:nucleus"/>
    <property type="evidence" value="ECO:0007669"/>
    <property type="project" value="UniProtKB-SubCell"/>
</dbReference>
<dbReference type="PANTHER" id="PTHR47338">
    <property type="entry name" value="ZN(II)2CYS6 TRANSCRIPTION FACTOR (EUROFUNG)-RELATED"/>
    <property type="match status" value="1"/>
</dbReference>
<keyword evidence="2" id="KW-0479">Metal-binding</keyword>
<accession>A0A5C3F2J1</accession>
<keyword evidence="5" id="KW-0539">Nucleus</keyword>
<evidence type="ECO:0000256" key="6">
    <source>
        <dbReference type="SAM" id="MobiDB-lite"/>
    </source>
</evidence>
<protein>
    <recommendedName>
        <fullName evidence="7">Zn(2)-C6 fungal-type domain-containing protein</fullName>
    </recommendedName>
</protein>
<dbReference type="InterPro" id="IPR050815">
    <property type="entry name" value="TF_fung"/>
</dbReference>
<dbReference type="PROSITE" id="PS00463">
    <property type="entry name" value="ZN2_CY6_FUNGAL_1"/>
    <property type="match status" value="1"/>
</dbReference>
<evidence type="ECO:0000256" key="3">
    <source>
        <dbReference type="ARBA" id="ARBA00023015"/>
    </source>
</evidence>
<dbReference type="PROSITE" id="PS50048">
    <property type="entry name" value="ZN2_CY6_FUNGAL_2"/>
    <property type="match status" value="1"/>
</dbReference>
<dbReference type="GO" id="GO:0008270">
    <property type="term" value="F:zinc ion binding"/>
    <property type="evidence" value="ECO:0007669"/>
    <property type="project" value="InterPro"/>
</dbReference>
<keyword evidence="9" id="KW-1185">Reference proteome</keyword>
<evidence type="ECO:0000259" key="7">
    <source>
        <dbReference type="PROSITE" id="PS50048"/>
    </source>
</evidence>
<feature type="region of interest" description="Disordered" evidence="6">
    <location>
        <begin position="507"/>
        <end position="527"/>
    </location>
</feature>
<reference evidence="8 9" key="1">
    <citation type="submission" date="2018-03" db="EMBL/GenBank/DDBJ databases">
        <authorList>
            <person name="Guldener U."/>
        </authorList>
    </citation>
    <scope>NUCLEOTIDE SEQUENCE [LARGE SCALE GENOMIC DNA]</scope>
    <source>
        <strain evidence="8 9">DAOM196992</strain>
    </source>
</reference>
<dbReference type="Proteomes" id="UP000323386">
    <property type="component" value="Unassembled WGS sequence"/>
</dbReference>
<feature type="compositionally biased region" description="Polar residues" evidence="6">
    <location>
        <begin position="180"/>
        <end position="189"/>
    </location>
</feature>
<evidence type="ECO:0000313" key="8">
    <source>
        <dbReference type="EMBL" id="SPO38733.1"/>
    </source>
</evidence>
<evidence type="ECO:0000256" key="2">
    <source>
        <dbReference type="ARBA" id="ARBA00022723"/>
    </source>
</evidence>
<evidence type="ECO:0000256" key="4">
    <source>
        <dbReference type="ARBA" id="ARBA00023163"/>
    </source>
</evidence>
<evidence type="ECO:0000256" key="5">
    <source>
        <dbReference type="ARBA" id="ARBA00023242"/>
    </source>
</evidence>
<dbReference type="Gene3D" id="4.10.240.10">
    <property type="entry name" value="Zn(2)-C6 fungal-type DNA-binding domain"/>
    <property type="match status" value="1"/>
</dbReference>
<feature type="domain" description="Zn(2)-C6 fungal-type" evidence="7">
    <location>
        <begin position="47"/>
        <end position="77"/>
    </location>
</feature>
<comment type="subcellular location">
    <subcellularLocation>
        <location evidence="1">Nucleus</location>
    </subcellularLocation>
</comment>
<dbReference type="PANTHER" id="PTHR47338:SF29">
    <property type="entry name" value="ZN(2)-C6 FUNGAL-TYPE DOMAIN-CONTAINING PROTEIN"/>
    <property type="match status" value="1"/>
</dbReference>
<dbReference type="InterPro" id="IPR001138">
    <property type="entry name" value="Zn2Cys6_DnaBD"/>
</dbReference>
<gene>
    <name evidence="8" type="ORF">PSFLO_04212</name>
</gene>
<evidence type="ECO:0000256" key="1">
    <source>
        <dbReference type="ARBA" id="ARBA00004123"/>
    </source>
</evidence>
<name>A0A5C3F2J1_9BASI</name>
<feature type="region of interest" description="Disordered" evidence="6">
    <location>
        <begin position="1"/>
        <end position="33"/>
    </location>
</feature>
<dbReference type="CDD" id="cd00067">
    <property type="entry name" value="GAL4"/>
    <property type="match status" value="1"/>
</dbReference>
<sequence>MAAERAVKRPTFHRKRTSDLKDDFSDSGDSSLAMEPKVKSRARINMACVHCRHRKIKCDGAQPSCATCKRLRRHCDYEPVTEHENLMSRERKRRNKEKKQARLAALSVYAGNSPLSVLHPGSWAMASGSVRHYLDLPSAPVSPSYTEIVPAHIGASLHGFRPRSSTVNLGPTEQLPYHLSSVSQPQTPEVSDRSLGHTSVDGSVSEGYPSHYFFGIPTGNASRPTDNAKPPPSPASASNAEFVISSIYSTELPVAVPTSAHVRPIDLPAPHGHFDFASIPFPTQDSFSAEAPLLSLRRRSSVPHTLDLNQLRRPSVAEFATVGLVQRIAEKRAEKVQTDDVDRIRSAQALALSSNDSYVSNWRETTSQLWNDNFSLQSPAGELPPSLSFEAVAAAHYAQKTPEVGKYEAQKPASYHIPASTSATPSLHESCFAKPSAALESWSSPASTASQEAAAIPQMSSAPWTVLQQQAPLMSPVTDLQQTFNNLSSDLRTADYLHYSPADLGAFQPHPHHAPVSSHDGRNRDASSLAGAAVFPSHFFQN</sequence>
<dbReference type="SMART" id="SM00066">
    <property type="entry name" value="GAL4"/>
    <property type="match status" value="1"/>
</dbReference>
<dbReference type="EMBL" id="OOIP01000011">
    <property type="protein sequence ID" value="SPO38733.1"/>
    <property type="molecule type" value="Genomic_DNA"/>
</dbReference>
<dbReference type="InterPro" id="IPR036864">
    <property type="entry name" value="Zn2-C6_fun-type_DNA-bd_sf"/>
</dbReference>
<dbReference type="SUPFAM" id="SSF57701">
    <property type="entry name" value="Zn2/Cys6 DNA-binding domain"/>
    <property type="match status" value="1"/>
</dbReference>
<dbReference type="OrthoDB" id="39175at2759"/>
<evidence type="ECO:0000313" key="9">
    <source>
        <dbReference type="Proteomes" id="UP000323386"/>
    </source>
</evidence>